<dbReference type="EMBL" id="DVON01000272">
    <property type="protein sequence ID" value="HIV13983.1"/>
    <property type="molecule type" value="Genomic_DNA"/>
</dbReference>
<dbReference type="InterPro" id="IPR036938">
    <property type="entry name" value="PAP2/HPO_sf"/>
</dbReference>
<feature type="transmembrane region" description="Helical" evidence="1">
    <location>
        <begin position="7"/>
        <end position="27"/>
    </location>
</feature>
<reference evidence="3" key="2">
    <citation type="journal article" date="2021" name="PeerJ">
        <title>Extensive microbial diversity within the chicken gut microbiome revealed by metagenomics and culture.</title>
        <authorList>
            <person name="Gilroy R."/>
            <person name="Ravi A."/>
            <person name="Getino M."/>
            <person name="Pursley I."/>
            <person name="Horton D.L."/>
            <person name="Alikhan N.F."/>
            <person name="Baker D."/>
            <person name="Gharbi K."/>
            <person name="Hall N."/>
            <person name="Watson M."/>
            <person name="Adriaenssens E.M."/>
            <person name="Foster-Nyarko E."/>
            <person name="Jarju S."/>
            <person name="Secka A."/>
            <person name="Antonio M."/>
            <person name="Oren A."/>
            <person name="Chaudhuri R.R."/>
            <person name="La Ragione R."/>
            <person name="Hildebrand F."/>
            <person name="Pallen M.J."/>
        </authorList>
    </citation>
    <scope>NUCLEOTIDE SEQUENCE</scope>
    <source>
        <strain evidence="3">ChiBcec2-4451</strain>
    </source>
</reference>
<evidence type="ECO:0000259" key="2">
    <source>
        <dbReference type="Pfam" id="PF01569"/>
    </source>
</evidence>
<keyword evidence="1" id="KW-1133">Transmembrane helix</keyword>
<gene>
    <name evidence="3" type="ORF">IAA63_12725</name>
</gene>
<evidence type="ECO:0000313" key="3">
    <source>
        <dbReference type="EMBL" id="HIV13983.1"/>
    </source>
</evidence>
<dbReference type="InterPro" id="IPR000326">
    <property type="entry name" value="PAP2/HPO"/>
</dbReference>
<dbReference type="Pfam" id="PF01569">
    <property type="entry name" value="PAP2"/>
    <property type="match status" value="1"/>
</dbReference>
<name>A0A9D1NXB0_9FIRM</name>
<dbReference type="AlphaFoldDB" id="A0A9D1NXB0"/>
<feature type="transmembrane region" description="Helical" evidence="1">
    <location>
        <begin position="82"/>
        <end position="100"/>
    </location>
</feature>
<dbReference type="Proteomes" id="UP000886723">
    <property type="component" value="Unassembled WGS sequence"/>
</dbReference>
<dbReference type="SUPFAM" id="SSF48317">
    <property type="entry name" value="Acid phosphatase/Vanadium-dependent haloperoxidase"/>
    <property type="match status" value="1"/>
</dbReference>
<organism evidence="3 4">
    <name type="scientific">Candidatus Pullilachnospira stercoravium</name>
    <dbReference type="NCBI Taxonomy" id="2840913"/>
    <lineage>
        <taxon>Bacteria</taxon>
        <taxon>Bacillati</taxon>
        <taxon>Bacillota</taxon>
        <taxon>Clostridia</taxon>
        <taxon>Lachnospirales</taxon>
        <taxon>Lachnospiraceae</taxon>
        <taxon>Lachnospiraceae incertae sedis</taxon>
        <taxon>Candidatus Pullilachnospira</taxon>
    </lineage>
</organism>
<feature type="transmembrane region" description="Helical" evidence="1">
    <location>
        <begin position="133"/>
        <end position="151"/>
    </location>
</feature>
<feature type="transmembrane region" description="Helical" evidence="1">
    <location>
        <begin position="47"/>
        <end position="70"/>
    </location>
</feature>
<feature type="transmembrane region" description="Helical" evidence="1">
    <location>
        <begin position="187"/>
        <end position="205"/>
    </location>
</feature>
<feature type="transmembrane region" description="Helical" evidence="1">
    <location>
        <begin position="163"/>
        <end position="181"/>
    </location>
</feature>
<reference evidence="3" key="1">
    <citation type="submission" date="2020-10" db="EMBL/GenBank/DDBJ databases">
        <authorList>
            <person name="Gilroy R."/>
        </authorList>
    </citation>
    <scope>NUCLEOTIDE SEQUENCE</scope>
    <source>
        <strain evidence="3">ChiBcec2-4451</strain>
    </source>
</reference>
<evidence type="ECO:0000313" key="4">
    <source>
        <dbReference type="Proteomes" id="UP000886723"/>
    </source>
</evidence>
<keyword evidence="1" id="KW-0812">Transmembrane</keyword>
<sequence length="237" mass="27459">MNRLSRWRRLIPVVIYGVFYLAAFNWLEKRSGPYHIVNSSIDGRIPFCEIFIIPYFLWFFYIAAAVLYFAFFNNSRAEYMRLLLNLGIGMTAFLLVSYIYPNGLTLRPVEFPRDNIFTDMVRLLYRIDTPTNVLPSIHVYNSVAIFCAINSCRQLQRHRGIRIGAFVLTTLIVLATMFLKQHSICDVVAGITFSFATYILLYRAFAKISMSVTRSPKIKVRPYPVFSRSNNSKETAK</sequence>
<keyword evidence="1" id="KW-0472">Membrane</keyword>
<accession>A0A9D1NXB0</accession>
<evidence type="ECO:0000256" key="1">
    <source>
        <dbReference type="SAM" id="Phobius"/>
    </source>
</evidence>
<protein>
    <submittedName>
        <fullName evidence="3">Phosphatase PAP2 family protein</fullName>
    </submittedName>
</protein>
<proteinExistence type="predicted"/>
<dbReference type="Gene3D" id="1.20.144.10">
    <property type="entry name" value="Phosphatidic acid phosphatase type 2/haloperoxidase"/>
    <property type="match status" value="1"/>
</dbReference>
<comment type="caution">
    <text evidence="3">The sequence shown here is derived from an EMBL/GenBank/DDBJ whole genome shotgun (WGS) entry which is preliminary data.</text>
</comment>
<feature type="domain" description="Phosphatidic acid phosphatase type 2/haloperoxidase" evidence="2">
    <location>
        <begin position="132"/>
        <end position="207"/>
    </location>
</feature>